<dbReference type="InterPro" id="IPR051666">
    <property type="entry name" value="SP_Capacitation_Regulator"/>
</dbReference>
<proteinExistence type="predicted"/>
<feature type="signal peptide" evidence="4">
    <location>
        <begin position="1"/>
        <end position="22"/>
    </location>
</feature>
<keyword evidence="2" id="KW-0964">Secreted</keyword>
<comment type="subcellular location">
    <subcellularLocation>
        <location evidence="1">Secreted</location>
    </subcellularLocation>
</comment>
<dbReference type="Proteomes" id="UP001652628">
    <property type="component" value="Chromosome X"/>
</dbReference>
<feature type="coiled-coil region" evidence="3">
    <location>
        <begin position="1921"/>
        <end position="1948"/>
    </location>
</feature>
<evidence type="ECO:0000256" key="3">
    <source>
        <dbReference type="SAM" id="Coils"/>
    </source>
</evidence>
<evidence type="ECO:0000313" key="6">
    <source>
        <dbReference type="RefSeq" id="XP_016937233.2"/>
    </source>
</evidence>
<reference evidence="6" key="1">
    <citation type="submission" date="2025-08" db="UniProtKB">
        <authorList>
            <consortium name="RefSeq"/>
        </authorList>
    </citation>
    <scope>IDENTIFICATION</scope>
</reference>
<accession>A0AB39ZK29</accession>
<name>A0AB39ZK29_DROSZ</name>
<feature type="chain" id="PRO_5045074154" evidence="4">
    <location>
        <begin position="23"/>
        <end position="2128"/>
    </location>
</feature>
<sequence length="2128" mass="238801">MLILHLLLWPAIIASLPSSPSAAQKAEVAKLRSELEKALEDDGGAPPGVIVAPSWTQPAGHPPPAKATKVVVDHSTLRSAAAIRQEIQQAVAHQGQKQEVLQLEAQLKARGSTKESPAQVATNPRQELVGAADEEQEKQDHPLEANVVESHASSQGIDLEQLQRLELSKRRTRDMLILGGIEELLNFSLPAEVDRWLSLQANGSAYLVGQQQEGFLVLTDDFRPLQTYDHPSPVAALLGLDRWNSRMHVQEGLLLVASEDQLIWLRLNASLGLAPFWHWPLATNLTKMAAFNLEGRDFLALVENRTLSIYAFDLEAEEFWIAQRVQLPETISDLAILDTGRELLLAVGQWDEALIYAWSARGESLQLRQKVGAPEVTGITAFQMGGRSYLALGGTLPQILVYMQGQLVPRTILGQNFGFVEHFLPVPVRSYRDDLLLLVQHRVVFDPHSLLVLEVLVWNGEAFEAGLPPPCGATFGAGCMLDQDRESGIAGSVLLRRLDKPPLVLVPRKQAPSGIFRLETQLLARNSETQDLQEIREFMEDWVLEQDKLIHLAEELLVEEQQDSPHYEEVSTPLVVNEDGIIEELFVNEARWTGADAAVDMDELIQQILQLSEQLSFKRSKRQPEALFNFHYEQLEVEAIEAGELFLESLNQAPFYIQNGSLELPLGILNVQQLQLLEAPQEELVPIEGTGTESHETLQLAGDLDCIFINGMACEKLLQELVWRHQPIKLSQLGVEGAVIFEDVLHVNSLNDLSFPGDFLWSQGNETSVVQAPKEFTQTLSVNAVDTSGTINAVSPQDVITLSDSQDWPGWVTFSHLEVSEELELNGSAQGRQFEEAPLNPTLLESRLIQADCHFDQIFVRGPVRLLGKLDNESFDSLLGDLVQRSPDPGQELLVVGAKRVNQLLLPVDAHVADNQLSGIPIDDFVTKHTPQTLRNLTELGGYVYFHQLELGKDSSYDGVRLEELLSESLRLDGPSPVTSTLTRLRFLGPPPEFTSLQVDSTLNGVPLSSGYQLLHEPLYLNRANFSRLEAEQAQVNHNVVGGGLLNGRNLGDLLREQPRTWSGEVHVQELFLPQGVQANQLQGIKAKLLLDFLEQLDELPLLILQGRLQVEHIAVSGSVQVVGTLNSRNLNELQRQVVWLDRPNELRTRWILRDPPQFQGNLQILGSFNDRLLPELLDDIVLRSDGQEVLQIEGTKSFLAPVHVEELQLAALNGIPFERLANKVNPLNLTGNVRVLGRLFVEDLHLNGGVNGDPDFPSELEQLLRWDPTTQSFIHRGVVELPRKQLDNLVVLGHLGNRSQEPVRELFDQLIFKQQERIHLQGHKTFTGRVRIEDGAYINKLNGLDLEQLLGSLIYVDSPEEVVLETPIRFAAPVKMDNLQADRLVLAGELLDGCNVSQWLRDTIRVDRDFQWPKISFAKGSLDGNSLEVEKLNQVDLSRIVTRHTEQHLSDPLQAEDLILDGQLVVRGKVNGQNLSKEYANTLMTNPLKEQHVETPLFLSSILVSGSLEVTPPVSGLNLSDVATLEEDPVCLQSPLYFATLHAPFLKADQNLNGFNFKDWYEGSLWARGRAQQEISGNWRVKKLQVKQADELRPRRQTAEESYRELCEGLARILLPYQVQKLRKSFFLKQEEDQEDIRRIFALEAPEGISYLLVNEQGCWTRIHRWNGTAFDRSGAFQSGPVDEVAVLRVGNKSSNQEFSFMTSYEMQDDEQEASRNCSGLKPILLSWKMNKTRDTEQMDIPADTLRNLREQHEQLKNPLVPNPSYQQAIKYLKRPTIESQLGSQWQEQRELDPAELARMRRRLLDILEFHLQAEVNITQLSIPESDLFDEHLVEDFLELMRQLHSLRRRLNTDTLPLPDTPARVLAARSAQLIWPTLQELRGISNENGTGLQELVLEQTLLDVLALANDENGSGDDEKLHAVIERLRSLREELRQAERYQEEASGSSSDKEEQFLPLPRADWRPVATLRLIVGPSSRARLLYARLTVVTPKDGPPPTTPSTAPAAHIQLHHANGSLFQSLAAERGARHLTTLRVRDETLLAFVEGCCRIRVLIYRGVQGFVDFSRFRAPRNVGGNGDGEVLQLLSLRLSLNRPPGAMYSLAVVQARRVTFYELVIAGLLEPWIQCQ</sequence>
<dbReference type="CTD" id="45973"/>
<keyword evidence="4" id="KW-0732">Signal</keyword>
<dbReference type="PANTHER" id="PTHR22918:SF6">
    <property type="entry name" value="EG:8D8.1 PROTEIN-RELATED"/>
    <property type="match status" value="1"/>
</dbReference>
<evidence type="ECO:0000256" key="4">
    <source>
        <dbReference type="SAM" id="SignalP"/>
    </source>
</evidence>
<evidence type="ECO:0000256" key="2">
    <source>
        <dbReference type="ARBA" id="ARBA00022525"/>
    </source>
</evidence>
<dbReference type="GeneID" id="108015338"/>
<dbReference type="RefSeq" id="XP_016937233.2">
    <property type="nucleotide sequence ID" value="XM_017081744.4"/>
</dbReference>
<keyword evidence="5" id="KW-1185">Reference proteome</keyword>
<dbReference type="PANTHER" id="PTHR22918">
    <property type="entry name" value="SEMINAL PLASMA PROTEIN"/>
    <property type="match status" value="1"/>
</dbReference>
<evidence type="ECO:0000313" key="5">
    <source>
        <dbReference type="Proteomes" id="UP001652628"/>
    </source>
</evidence>
<evidence type="ECO:0000256" key="1">
    <source>
        <dbReference type="ARBA" id="ARBA00004613"/>
    </source>
</evidence>
<keyword evidence="3" id="KW-0175">Coiled coil</keyword>
<dbReference type="GO" id="GO:0008201">
    <property type="term" value="F:heparin binding"/>
    <property type="evidence" value="ECO:0007669"/>
    <property type="project" value="TreeGrafter"/>
</dbReference>
<organism evidence="5 6">
    <name type="scientific">Drosophila suzukii</name>
    <name type="common">Spotted-wing drosophila fruit fly</name>
    <dbReference type="NCBI Taxonomy" id="28584"/>
    <lineage>
        <taxon>Eukaryota</taxon>
        <taxon>Metazoa</taxon>
        <taxon>Ecdysozoa</taxon>
        <taxon>Arthropoda</taxon>
        <taxon>Hexapoda</taxon>
        <taxon>Insecta</taxon>
        <taxon>Pterygota</taxon>
        <taxon>Neoptera</taxon>
        <taxon>Endopterygota</taxon>
        <taxon>Diptera</taxon>
        <taxon>Brachycera</taxon>
        <taxon>Muscomorpha</taxon>
        <taxon>Ephydroidea</taxon>
        <taxon>Drosophilidae</taxon>
        <taxon>Drosophila</taxon>
        <taxon>Sophophora</taxon>
    </lineage>
</organism>
<dbReference type="GO" id="GO:0009986">
    <property type="term" value="C:cell surface"/>
    <property type="evidence" value="ECO:0007669"/>
    <property type="project" value="TreeGrafter"/>
</dbReference>
<gene>
    <name evidence="6" type="primary">fs(1)N</name>
</gene>
<protein>
    <submittedName>
        <fullName evidence="6">Uncharacterized protein fs(1)N</fullName>
    </submittedName>
</protein>
<dbReference type="GO" id="GO:0005576">
    <property type="term" value="C:extracellular region"/>
    <property type="evidence" value="ECO:0007669"/>
    <property type="project" value="UniProtKB-SubCell"/>
</dbReference>